<keyword evidence="3" id="KW-1185">Reference proteome</keyword>
<gene>
    <name evidence="2" type="ORF">C7460_107158</name>
</gene>
<dbReference type="Proteomes" id="UP000256779">
    <property type="component" value="Unassembled WGS sequence"/>
</dbReference>
<evidence type="ECO:0000313" key="2">
    <source>
        <dbReference type="EMBL" id="RED99874.1"/>
    </source>
</evidence>
<dbReference type="AlphaFoldDB" id="A0A3D9L3L2"/>
<comment type="caution">
    <text evidence="2">The sequence shown here is derived from an EMBL/GenBank/DDBJ whole genome shotgun (WGS) entry which is preliminary data.</text>
</comment>
<feature type="signal peptide" evidence="1">
    <location>
        <begin position="1"/>
        <end position="19"/>
    </location>
</feature>
<accession>A0A3D9L3L2</accession>
<dbReference type="EMBL" id="QREG01000007">
    <property type="protein sequence ID" value="RED99874.1"/>
    <property type="molecule type" value="Genomic_DNA"/>
</dbReference>
<evidence type="ECO:0000313" key="3">
    <source>
        <dbReference type="Proteomes" id="UP000256779"/>
    </source>
</evidence>
<proteinExistence type="predicted"/>
<evidence type="ECO:0000256" key="1">
    <source>
        <dbReference type="SAM" id="SignalP"/>
    </source>
</evidence>
<sequence>MRIVLLTAIVSMITFSLQAQEEENIVEVIDELTVQWDALADQLKTYEGLEQYCHTKAFRDNAIALLDDIHHYDTTLYLIVKNKFDTDKDAEARATLSDIETLETEYTTRSFLRFLRKECMELNNLEMNKTSDAYAHDVKVLEKEMKKYLKAITRQVDVIDDHVHHLDGL</sequence>
<protein>
    <submittedName>
        <fullName evidence="2">Uncharacterized protein</fullName>
    </submittedName>
</protein>
<name>A0A3D9L3L2_MARFU</name>
<keyword evidence="1" id="KW-0732">Signal</keyword>
<feature type="chain" id="PRO_5017757271" evidence="1">
    <location>
        <begin position="20"/>
        <end position="169"/>
    </location>
</feature>
<reference evidence="2 3" key="1">
    <citation type="submission" date="2018-07" db="EMBL/GenBank/DDBJ databases">
        <title>Genomic Encyclopedia of Type Strains, Phase IV (KMG-IV): sequencing the most valuable type-strain genomes for metagenomic binning, comparative biology and taxonomic classification.</title>
        <authorList>
            <person name="Goeker M."/>
        </authorList>
    </citation>
    <scope>NUCLEOTIDE SEQUENCE [LARGE SCALE GENOMIC DNA]</scope>
    <source>
        <strain evidence="2 3">DSM 4134</strain>
    </source>
</reference>
<organism evidence="2 3">
    <name type="scientific">Marinoscillum furvescens DSM 4134</name>
    <dbReference type="NCBI Taxonomy" id="1122208"/>
    <lineage>
        <taxon>Bacteria</taxon>
        <taxon>Pseudomonadati</taxon>
        <taxon>Bacteroidota</taxon>
        <taxon>Cytophagia</taxon>
        <taxon>Cytophagales</taxon>
        <taxon>Reichenbachiellaceae</taxon>
        <taxon>Marinoscillum</taxon>
    </lineage>
</organism>